<dbReference type="EMBL" id="JABBWE010000141">
    <property type="protein sequence ID" value="KAG1784499.1"/>
    <property type="molecule type" value="Genomic_DNA"/>
</dbReference>
<reference evidence="1" key="1">
    <citation type="journal article" date="2020" name="New Phytol.">
        <title>Comparative genomics reveals dynamic genome evolution in host specialist ectomycorrhizal fungi.</title>
        <authorList>
            <person name="Lofgren L.A."/>
            <person name="Nguyen N.H."/>
            <person name="Vilgalys R."/>
            <person name="Ruytinx J."/>
            <person name="Liao H.L."/>
            <person name="Branco S."/>
            <person name="Kuo A."/>
            <person name="LaButti K."/>
            <person name="Lipzen A."/>
            <person name="Andreopoulos W."/>
            <person name="Pangilinan J."/>
            <person name="Riley R."/>
            <person name="Hundley H."/>
            <person name="Na H."/>
            <person name="Barry K."/>
            <person name="Grigoriev I.V."/>
            <person name="Stajich J.E."/>
            <person name="Kennedy P.G."/>
        </authorList>
    </citation>
    <scope>NUCLEOTIDE SEQUENCE</scope>
    <source>
        <strain evidence="1">S12</strain>
    </source>
</reference>
<dbReference type="GeneID" id="64594822"/>
<keyword evidence="2" id="KW-1185">Reference proteome</keyword>
<dbReference type="OrthoDB" id="2689415at2759"/>
<proteinExistence type="predicted"/>
<organism evidence="1 2">
    <name type="scientific">Suillus plorans</name>
    <dbReference type="NCBI Taxonomy" id="116603"/>
    <lineage>
        <taxon>Eukaryota</taxon>
        <taxon>Fungi</taxon>
        <taxon>Dikarya</taxon>
        <taxon>Basidiomycota</taxon>
        <taxon>Agaricomycotina</taxon>
        <taxon>Agaricomycetes</taxon>
        <taxon>Agaricomycetidae</taxon>
        <taxon>Boletales</taxon>
        <taxon>Suillineae</taxon>
        <taxon>Suillaceae</taxon>
        <taxon>Suillus</taxon>
    </lineage>
</organism>
<dbReference type="RefSeq" id="XP_041151984.1">
    <property type="nucleotide sequence ID" value="XM_041301058.1"/>
</dbReference>
<gene>
    <name evidence="1" type="ORF">HD556DRAFT_1315014</name>
</gene>
<evidence type="ECO:0000313" key="1">
    <source>
        <dbReference type="EMBL" id="KAG1784499.1"/>
    </source>
</evidence>
<name>A0A9P7D9I6_9AGAM</name>
<protein>
    <submittedName>
        <fullName evidence="1">Uncharacterized protein</fullName>
    </submittedName>
</protein>
<comment type="caution">
    <text evidence="1">The sequence shown here is derived from an EMBL/GenBank/DDBJ whole genome shotgun (WGS) entry which is preliminary data.</text>
</comment>
<dbReference type="Proteomes" id="UP000719766">
    <property type="component" value="Unassembled WGS sequence"/>
</dbReference>
<dbReference type="AlphaFoldDB" id="A0A9P7D9I6"/>
<evidence type="ECO:0000313" key="2">
    <source>
        <dbReference type="Proteomes" id="UP000719766"/>
    </source>
</evidence>
<accession>A0A9P7D9I6</accession>
<sequence>MPSSLPLEIKQSIMTLATRTRSAAANNLTISQEIYPFMEQLVYKKIVLHGQEDAGRFLECLYRRLLPADFAQRHVKALFLVGSIEPSTVIAILSICSCVTSLRLVLTTNGFATNGSSLWCTLDVLPLRSLVLTIRMRFESFLGACHTFTNLSHLELNGNHFLAEPQERLDSIASLTHLCVVLSPHIADPEAVTRLISNPRLQLLAFRVQDRHVDVEEFLEEHGICDDRIVLLPAELPVWGQLGQGDMLIWELAEDLTKSPLPQNQGHRCLSPSTIKNAYAEYLDIAKVPEFNQCAITRRPRRLCIVRHVQGRRVVSHIKFYMS</sequence>